<gene>
    <name evidence="2" type="ORF">LCGC14_1157770</name>
</gene>
<evidence type="ECO:0000256" key="1">
    <source>
        <dbReference type="SAM" id="Phobius"/>
    </source>
</evidence>
<name>A0A0F9MGQ3_9ZZZZ</name>
<organism evidence="2">
    <name type="scientific">marine sediment metagenome</name>
    <dbReference type="NCBI Taxonomy" id="412755"/>
    <lineage>
        <taxon>unclassified sequences</taxon>
        <taxon>metagenomes</taxon>
        <taxon>ecological metagenomes</taxon>
    </lineage>
</organism>
<dbReference type="EMBL" id="LAZR01005616">
    <property type="protein sequence ID" value="KKM98471.1"/>
    <property type="molecule type" value="Genomic_DNA"/>
</dbReference>
<feature type="transmembrane region" description="Helical" evidence="1">
    <location>
        <begin position="30"/>
        <end position="53"/>
    </location>
</feature>
<protein>
    <submittedName>
        <fullName evidence="2">Uncharacterized protein</fullName>
    </submittedName>
</protein>
<dbReference type="AlphaFoldDB" id="A0A0F9MGQ3"/>
<keyword evidence="1" id="KW-0812">Transmembrane</keyword>
<evidence type="ECO:0000313" key="2">
    <source>
        <dbReference type="EMBL" id="KKM98471.1"/>
    </source>
</evidence>
<sequence>MMVLKLYLLVAVGVAAYLYRTQVSGTERDTVRWLALLLAALTTAAVWPAWVVVDVRMRMKR</sequence>
<reference evidence="2" key="1">
    <citation type="journal article" date="2015" name="Nature">
        <title>Complex archaea that bridge the gap between prokaryotes and eukaryotes.</title>
        <authorList>
            <person name="Spang A."/>
            <person name="Saw J.H."/>
            <person name="Jorgensen S.L."/>
            <person name="Zaremba-Niedzwiedzka K."/>
            <person name="Martijn J."/>
            <person name="Lind A.E."/>
            <person name="van Eijk R."/>
            <person name="Schleper C."/>
            <person name="Guy L."/>
            <person name="Ettema T.J."/>
        </authorList>
    </citation>
    <scope>NUCLEOTIDE SEQUENCE</scope>
</reference>
<proteinExistence type="predicted"/>
<accession>A0A0F9MGQ3</accession>
<keyword evidence="1" id="KW-0472">Membrane</keyword>
<comment type="caution">
    <text evidence="2">The sequence shown here is derived from an EMBL/GenBank/DDBJ whole genome shotgun (WGS) entry which is preliminary data.</text>
</comment>
<keyword evidence="1" id="KW-1133">Transmembrane helix</keyword>